<comment type="caution">
    <text evidence="7">The sequence shown here is derived from an EMBL/GenBank/DDBJ whole genome shotgun (WGS) entry which is preliminary data.</text>
</comment>
<dbReference type="GO" id="GO:0016987">
    <property type="term" value="F:sigma factor activity"/>
    <property type="evidence" value="ECO:0007669"/>
    <property type="project" value="UniProtKB-KW"/>
</dbReference>
<feature type="domain" description="RNA polymerase sigma-70 region 4" evidence="6">
    <location>
        <begin position="173"/>
        <end position="222"/>
    </location>
</feature>
<dbReference type="SUPFAM" id="SSF88659">
    <property type="entry name" value="Sigma3 and sigma4 domains of RNA polymerase sigma factors"/>
    <property type="match status" value="1"/>
</dbReference>
<dbReference type="PANTHER" id="PTHR30385">
    <property type="entry name" value="SIGMA FACTOR F FLAGELLAR"/>
    <property type="match status" value="1"/>
</dbReference>
<gene>
    <name evidence="7" type="ORF">CNEO2_10002</name>
</gene>
<dbReference type="InterPro" id="IPR013325">
    <property type="entry name" value="RNA_pol_sigma_r2"/>
</dbReference>
<dbReference type="Pfam" id="PF04542">
    <property type="entry name" value="Sigma70_r2"/>
    <property type="match status" value="1"/>
</dbReference>
<dbReference type="Gene3D" id="1.10.1740.10">
    <property type="match status" value="1"/>
</dbReference>
<evidence type="ECO:0000259" key="5">
    <source>
        <dbReference type="Pfam" id="PF04542"/>
    </source>
</evidence>
<feature type="domain" description="RNA polymerase sigma-70 region 2" evidence="5">
    <location>
        <begin position="59"/>
        <end position="116"/>
    </location>
</feature>
<dbReference type="Gene3D" id="1.10.10.10">
    <property type="entry name" value="Winged helix-like DNA-binding domain superfamily/Winged helix DNA-binding domain"/>
    <property type="match status" value="1"/>
</dbReference>
<keyword evidence="4" id="KW-0804">Transcription</keyword>
<evidence type="ECO:0000313" key="7">
    <source>
        <dbReference type="EMBL" id="CAI3556815.1"/>
    </source>
</evidence>
<dbReference type="InterPro" id="IPR013324">
    <property type="entry name" value="RNA_pol_sigma_r3/r4-like"/>
</dbReference>
<dbReference type="AlphaFoldDB" id="A0AAD1YDU8"/>
<name>A0AAD1YDU8_9CLOT</name>
<keyword evidence="1" id="KW-0805">Transcription regulation</keyword>
<organism evidence="7 8">
    <name type="scientific">Clostridium neonatale</name>
    <dbReference type="NCBI Taxonomy" id="137838"/>
    <lineage>
        <taxon>Bacteria</taxon>
        <taxon>Bacillati</taxon>
        <taxon>Bacillota</taxon>
        <taxon>Clostridia</taxon>
        <taxon>Eubacteriales</taxon>
        <taxon>Clostridiaceae</taxon>
        <taxon>Clostridium</taxon>
    </lineage>
</organism>
<dbReference type="InterPro" id="IPR014284">
    <property type="entry name" value="RNA_pol_sigma-70_dom"/>
</dbReference>
<proteinExistence type="predicted"/>
<dbReference type="InterPro" id="IPR007627">
    <property type="entry name" value="RNA_pol_sigma70_r2"/>
</dbReference>
<dbReference type="SUPFAM" id="SSF88946">
    <property type="entry name" value="Sigma2 domain of RNA polymerase sigma factors"/>
    <property type="match status" value="1"/>
</dbReference>
<dbReference type="GO" id="GO:0006352">
    <property type="term" value="P:DNA-templated transcription initiation"/>
    <property type="evidence" value="ECO:0007669"/>
    <property type="project" value="InterPro"/>
</dbReference>
<reference evidence="7" key="1">
    <citation type="submission" date="2022-10" db="EMBL/GenBank/DDBJ databases">
        <authorList>
            <person name="Aires J."/>
            <person name="Mesa V."/>
        </authorList>
    </citation>
    <scope>NUCLEOTIDE SEQUENCE</scope>
    <source>
        <strain evidence="7">Clostridium neonatale JD116</strain>
    </source>
</reference>
<dbReference type="PANTHER" id="PTHR30385:SF7">
    <property type="entry name" value="RNA POLYMERASE SIGMA FACTOR FLIA"/>
    <property type="match status" value="1"/>
</dbReference>
<protein>
    <submittedName>
        <fullName evidence="7">Sigma-70 family RNA polymerase sigma factor</fullName>
    </submittedName>
</protein>
<keyword evidence="3" id="KW-0238">DNA-binding</keyword>
<dbReference type="EMBL" id="CAMTCP010000111">
    <property type="protein sequence ID" value="CAI3556815.1"/>
    <property type="molecule type" value="Genomic_DNA"/>
</dbReference>
<dbReference type="RefSeq" id="WP_317049568.1">
    <property type="nucleotide sequence ID" value="NZ_CAMRXC010000240.1"/>
</dbReference>
<dbReference type="Pfam" id="PF04545">
    <property type="entry name" value="Sigma70_r4"/>
    <property type="match status" value="1"/>
</dbReference>
<accession>A0AAD1YDU8</accession>
<dbReference type="InterPro" id="IPR036388">
    <property type="entry name" value="WH-like_DNA-bd_sf"/>
</dbReference>
<evidence type="ECO:0000313" key="8">
    <source>
        <dbReference type="Proteomes" id="UP001189143"/>
    </source>
</evidence>
<evidence type="ECO:0000256" key="3">
    <source>
        <dbReference type="ARBA" id="ARBA00023125"/>
    </source>
</evidence>
<evidence type="ECO:0000259" key="6">
    <source>
        <dbReference type="Pfam" id="PF04545"/>
    </source>
</evidence>
<keyword evidence="2" id="KW-0731">Sigma factor</keyword>
<evidence type="ECO:0000256" key="1">
    <source>
        <dbReference type="ARBA" id="ARBA00023015"/>
    </source>
</evidence>
<dbReference type="Proteomes" id="UP001189143">
    <property type="component" value="Unassembled WGS sequence"/>
</dbReference>
<dbReference type="InterPro" id="IPR007630">
    <property type="entry name" value="RNA_pol_sigma70_r4"/>
</dbReference>
<dbReference type="NCBIfam" id="TIGR02937">
    <property type="entry name" value="sigma70-ECF"/>
    <property type="match status" value="1"/>
</dbReference>
<dbReference type="GO" id="GO:0003677">
    <property type="term" value="F:DNA binding"/>
    <property type="evidence" value="ECO:0007669"/>
    <property type="project" value="UniProtKB-KW"/>
</dbReference>
<evidence type="ECO:0000256" key="2">
    <source>
        <dbReference type="ARBA" id="ARBA00023082"/>
    </source>
</evidence>
<evidence type="ECO:0000256" key="4">
    <source>
        <dbReference type="ARBA" id="ARBA00023163"/>
    </source>
</evidence>
<sequence>MESKQNTKLEQAKEVVRLVMDEDYSIEEALKKVKKQNQIDVTEYMGFVNYIINNLYKKYDFLNKRYEKEDLFQIGCVALLEASKTFDRNKKGTAKFTSYAGNAIRYTLLNYAKRDKKYNIKQNQPHNYLIYSLDYEVFDNDGKSIPFEEILNVDGYNNLFEDSIIGKIGAEELLSILDTDERKIAYMYFLERKSQREIAEKIKIKQTTVRNKVIEIRNKLKETTKNTRQNILSSTNNNICKNSTSLYHSLEVCQ</sequence>